<keyword evidence="3" id="KW-0548">Nucleotidyltransferase</keyword>
<dbReference type="Pfam" id="PF02457">
    <property type="entry name" value="DAC"/>
    <property type="match status" value="1"/>
</dbReference>
<dbReference type="HAMAP" id="MF_00840">
    <property type="entry name" value="DacZ"/>
    <property type="match status" value="1"/>
</dbReference>
<dbReference type="InterPro" id="IPR036888">
    <property type="entry name" value="DNA_integrity_DisA_N_sf"/>
</dbReference>
<evidence type="ECO:0000256" key="2">
    <source>
        <dbReference type="ARBA" id="ARBA00022679"/>
    </source>
</evidence>
<sequence>MNDKNRNLLLAADNLAKTVNALAVISFLPKEEDVVIDTPTVYVADIQPEILRDHSMLALVDYCSNQIVDAVLQYKILTKADCGTVVAAFPYAILIYDVGSQENSFSVGDYAHIVEPEALHAVLMLALELAHDGREGRSVGTAFIVGDIDELKRWSHQGVLNPYEGHPKEVRDIKIRENWESVKEFAQLDGVFIIDKEGIIAASGRYLDADSRDANLQSGLGGRHLATAAITKVVHAVGIVVSESGGVIRVFVGGKSVAQIRTDVRLVL</sequence>
<feature type="domain" description="DAC" evidence="6">
    <location>
        <begin position="104"/>
        <end position="263"/>
    </location>
</feature>
<dbReference type="Pfam" id="PF21754">
    <property type="entry name" value="DacZ_A"/>
    <property type="match status" value="1"/>
</dbReference>
<dbReference type="InterPro" id="IPR050338">
    <property type="entry name" value="DisA"/>
</dbReference>
<accession>A0A644V2V7</accession>
<evidence type="ECO:0000256" key="1">
    <source>
        <dbReference type="ARBA" id="ARBA00000877"/>
    </source>
</evidence>
<dbReference type="AlphaFoldDB" id="A0A644V2V7"/>
<keyword evidence="5" id="KW-0067">ATP-binding</keyword>
<name>A0A644V2V7_9ZZZZ</name>
<dbReference type="EMBL" id="VSSQ01000207">
    <property type="protein sequence ID" value="MPL85564.1"/>
    <property type="molecule type" value="Genomic_DNA"/>
</dbReference>
<gene>
    <name evidence="7" type="ORF">SDC9_31534</name>
</gene>
<keyword evidence="2" id="KW-0808">Transferase</keyword>
<evidence type="ECO:0000256" key="5">
    <source>
        <dbReference type="ARBA" id="ARBA00022840"/>
    </source>
</evidence>
<reference evidence="7" key="1">
    <citation type="submission" date="2019-08" db="EMBL/GenBank/DDBJ databases">
        <authorList>
            <person name="Kucharzyk K."/>
            <person name="Murdoch R.W."/>
            <person name="Higgins S."/>
            <person name="Loffler F."/>
        </authorList>
    </citation>
    <scope>NUCLEOTIDE SEQUENCE</scope>
</reference>
<evidence type="ECO:0000259" key="6">
    <source>
        <dbReference type="PROSITE" id="PS51794"/>
    </source>
</evidence>
<evidence type="ECO:0000256" key="4">
    <source>
        <dbReference type="ARBA" id="ARBA00022741"/>
    </source>
</evidence>
<dbReference type="PANTHER" id="PTHR34185:SF1">
    <property type="entry name" value="DIADENYLATE CYCLASE"/>
    <property type="match status" value="1"/>
</dbReference>
<dbReference type="InterPro" id="IPR048546">
    <property type="entry name" value="DacZ_A"/>
</dbReference>
<comment type="caution">
    <text evidence="7">The sequence shown here is derived from an EMBL/GenBank/DDBJ whole genome shotgun (WGS) entry which is preliminary data.</text>
</comment>
<comment type="catalytic activity">
    <reaction evidence="1">
        <text>2 ATP = 3',3'-c-di-AMP + 2 diphosphate</text>
        <dbReference type="Rhea" id="RHEA:35655"/>
        <dbReference type="ChEBI" id="CHEBI:30616"/>
        <dbReference type="ChEBI" id="CHEBI:33019"/>
        <dbReference type="ChEBI" id="CHEBI:71500"/>
        <dbReference type="EC" id="2.7.7.85"/>
    </reaction>
</comment>
<dbReference type="InterPro" id="IPR003390">
    <property type="entry name" value="DNA_integrity_scan_DisA_N"/>
</dbReference>
<dbReference type="PROSITE" id="PS51794">
    <property type="entry name" value="DAC"/>
    <property type="match status" value="1"/>
</dbReference>
<dbReference type="GO" id="GO:0004016">
    <property type="term" value="F:adenylate cyclase activity"/>
    <property type="evidence" value="ECO:0007669"/>
    <property type="project" value="TreeGrafter"/>
</dbReference>
<keyword evidence="4" id="KW-0547">Nucleotide-binding</keyword>
<dbReference type="GO" id="GO:0005524">
    <property type="term" value="F:ATP binding"/>
    <property type="evidence" value="ECO:0007669"/>
    <property type="project" value="UniProtKB-KW"/>
</dbReference>
<dbReference type="InterPro" id="IPR014499">
    <property type="entry name" value="DAC_DacZ"/>
</dbReference>
<evidence type="ECO:0000313" key="7">
    <source>
        <dbReference type="EMBL" id="MPL85564.1"/>
    </source>
</evidence>
<dbReference type="Gene3D" id="3.40.1700.10">
    <property type="entry name" value="DNA integrity scanning protein, DisA, N-terminal domain"/>
    <property type="match status" value="1"/>
</dbReference>
<dbReference type="SUPFAM" id="SSF143597">
    <property type="entry name" value="YojJ-like"/>
    <property type="match status" value="1"/>
</dbReference>
<protein>
    <recommendedName>
        <fullName evidence="6">DAC domain-containing protein</fullName>
    </recommendedName>
</protein>
<dbReference type="GO" id="GO:0106408">
    <property type="term" value="F:diadenylate cyclase activity"/>
    <property type="evidence" value="ECO:0007669"/>
    <property type="project" value="UniProtKB-EC"/>
</dbReference>
<organism evidence="7">
    <name type="scientific">bioreactor metagenome</name>
    <dbReference type="NCBI Taxonomy" id="1076179"/>
    <lineage>
        <taxon>unclassified sequences</taxon>
        <taxon>metagenomes</taxon>
        <taxon>ecological metagenomes</taxon>
    </lineage>
</organism>
<evidence type="ECO:0000256" key="3">
    <source>
        <dbReference type="ARBA" id="ARBA00022695"/>
    </source>
</evidence>
<proteinExistence type="inferred from homology"/>
<dbReference type="PANTHER" id="PTHR34185">
    <property type="entry name" value="DIADENYLATE CYCLASE"/>
    <property type="match status" value="1"/>
</dbReference>